<comment type="catalytic activity">
    <reaction evidence="1 16">
        <text>(R)-pantothenate + ATP = (R)-4'-phosphopantothenate + ADP + H(+)</text>
        <dbReference type="Rhea" id="RHEA:16373"/>
        <dbReference type="ChEBI" id="CHEBI:10986"/>
        <dbReference type="ChEBI" id="CHEBI:15378"/>
        <dbReference type="ChEBI" id="CHEBI:29032"/>
        <dbReference type="ChEBI" id="CHEBI:30616"/>
        <dbReference type="ChEBI" id="CHEBI:456216"/>
        <dbReference type="EC" id="2.7.1.33"/>
    </reaction>
</comment>
<evidence type="ECO:0000313" key="17">
    <source>
        <dbReference type="EMBL" id="QDS87994.1"/>
    </source>
</evidence>
<evidence type="ECO:0000256" key="1">
    <source>
        <dbReference type="ARBA" id="ARBA00001206"/>
    </source>
</evidence>
<sequence>MNSRFRVAVDVGNSSIKIAYAVPQNAADGDELRVVRVSLTGSDWQPQLAAITAEFPQTDLSVQWLIASVNSVGCDRLSAWIETHRSADQVRVIDRGHVGIETDVRMPQRVGIDRLLAAQSAFRLAGNRSAIVIDAGTTVTVDLVAAPGVFRGGAILPGLGLQFRALHEATDKLPRLEPPDDLASLESPGRDTQAAMELGVASGIVGAIDRLVESFQSTCDVSQIFLTGGDAGRLSPAIRSPHRVVVDMPLRGLYGIELADPSSP</sequence>
<protein>
    <recommendedName>
        <fullName evidence="15 16">Type III pantothenate kinase</fullName>
        <ecNumber evidence="6 16">2.7.1.33</ecNumber>
    </recommendedName>
    <alternativeName>
        <fullName evidence="16">PanK-III</fullName>
    </alternativeName>
    <alternativeName>
        <fullName evidence="16">Pantothenic acid kinase</fullName>
    </alternativeName>
</protein>
<comment type="caution">
    <text evidence="16">Lacks conserved residue(s) required for the propagation of feature annotation.</text>
</comment>
<dbReference type="Proteomes" id="UP000319557">
    <property type="component" value="Chromosome"/>
</dbReference>
<dbReference type="GO" id="GO:0005524">
    <property type="term" value="F:ATP binding"/>
    <property type="evidence" value="ECO:0007669"/>
    <property type="project" value="UniProtKB-UniRule"/>
</dbReference>
<feature type="binding site" evidence="16">
    <location>
        <position position="134"/>
    </location>
    <ligand>
        <name>K(+)</name>
        <dbReference type="ChEBI" id="CHEBI:29103"/>
    </ligand>
</feature>
<organism evidence="17 18">
    <name type="scientific">Rosistilla ulvae</name>
    <dbReference type="NCBI Taxonomy" id="1930277"/>
    <lineage>
        <taxon>Bacteria</taxon>
        <taxon>Pseudomonadati</taxon>
        <taxon>Planctomycetota</taxon>
        <taxon>Planctomycetia</taxon>
        <taxon>Pirellulales</taxon>
        <taxon>Pirellulaceae</taxon>
        <taxon>Rosistilla</taxon>
    </lineage>
</organism>
<keyword evidence="7 16" id="KW-0963">Cytoplasm</keyword>
<evidence type="ECO:0000256" key="2">
    <source>
        <dbReference type="ARBA" id="ARBA00001958"/>
    </source>
</evidence>
<dbReference type="UniPathway" id="UPA00241">
    <property type="reaction ID" value="UER00352"/>
</dbReference>
<keyword evidence="16" id="KW-0479">Metal-binding</keyword>
<evidence type="ECO:0000256" key="12">
    <source>
        <dbReference type="ARBA" id="ARBA00022958"/>
    </source>
</evidence>
<dbReference type="EMBL" id="CP036261">
    <property type="protein sequence ID" value="QDS87994.1"/>
    <property type="molecule type" value="Genomic_DNA"/>
</dbReference>
<evidence type="ECO:0000256" key="7">
    <source>
        <dbReference type="ARBA" id="ARBA00022490"/>
    </source>
</evidence>
<keyword evidence="10 16" id="KW-0418">Kinase</keyword>
<keyword evidence="8 16" id="KW-0808">Transferase</keyword>
<dbReference type="HAMAP" id="MF_01274">
    <property type="entry name" value="Pantothen_kinase_3"/>
    <property type="match status" value="1"/>
</dbReference>
<dbReference type="InterPro" id="IPR004619">
    <property type="entry name" value="Type_III_PanK"/>
</dbReference>
<name>A0A517LZE8_9BACT</name>
<accession>A0A517LZE8</accession>
<evidence type="ECO:0000256" key="6">
    <source>
        <dbReference type="ARBA" id="ARBA00012102"/>
    </source>
</evidence>
<keyword evidence="9 16" id="KW-0547">Nucleotide-binding</keyword>
<feature type="binding site" evidence="16">
    <location>
        <position position="192"/>
    </location>
    <ligand>
        <name>substrate</name>
    </ligand>
</feature>
<evidence type="ECO:0000256" key="4">
    <source>
        <dbReference type="ARBA" id="ARBA00005225"/>
    </source>
</evidence>
<dbReference type="PANTHER" id="PTHR34265:SF1">
    <property type="entry name" value="TYPE III PANTOTHENATE KINASE"/>
    <property type="match status" value="1"/>
</dbReference>
<evidence type="ECO:0000256" key="5">
    <source>
        <dbReference type="ARBA" id="ARBA00011738"/>
    </source>
</evidence>
<dbReference type="GO" id="GO:0015937">
    <property type="term" value="P:coenzyme A biosynthetic process"/>
    <property type="evidence" value="ECO:0007669"/>
    <property type="project" value="UniProtKB-UniRule"/>
</dbReference>
<keyword evidence="11 16" id="KW-0067">ATP-binding</keyword>
<comment type="pathway">
    <text evidence="4 16">Cofactor biosynthesis; coenzyme A biosynthesis; CoA from (R)-pantothenate: step 1/5.</text>
</comment>
<keyword evidence="13 16" id="KW-0173">Coenzyme A biosynthesis</keyword>
<keyword evidence="12 16" id="KW-0630">Potassium</keyword>
<proteinExistence type="inferred from homology"/>
<dbReference type="GO" id="GO:0004594">
    <property type="term" value="F:pantothenate kinase activity"/>
    <property type="evidence" value="ECO:0007669"/>
    <property type="project" value="UniProtKB-UniRule"/>
</dbReference>
<feature type="binding site" evidence="16">
    <location>
        <begin position="10"/>
        <end position="17"/>
    </location>
    <ligand>
        <name>ATP</name>
        <dbReference type="ChEBI" id="CHEBI:30616"/>
    </ligand>
</feature>
<comment type="subunit">
    <text evidence="5 16">Homodimer.</text>
</comment>
<evidence type="ECO:0000256" key="3">
    <source>
        <dbReference type="ARBA" id="ARBA00004496"/>
    </source>
</evidence>
<comment type="subcellular location">
    <subcellularLocation>
        <location evidence="3 16">Cytoplasm</location>
    </subcellularLocation>
</comment>
<evidence type="ECO:0000256" key="16">
    <source>
        <dbReference type="HAMAP-Rule" id="MF_01274"/>
    </source>
</evidence>
<dbReference type="SUPFAM" id="SSF53067">
    <property type="entry name" value="Actin-like ATPase domain"/>
    <property type="match status" value="2"/>
</dbReference>
<dbReference type="PANTHER" id="PTHR34265">
    <property type="entry name" value="TYPE III PANTOTHENATE KINASE"/>
    <property type="match status" value="1"/>
</dbReference>
<dbReference type="RefSeq" id="WP_218934715.1">
    <property type="nucleotide sequence ID" value="NZ_CP036261.1"/>
</dbReference>
<comment type="cofactor">
    <cofactor evidence="16">
        <name>NH4(+)</name>
        <dbReference type="ChEBI" id="CHEBI:28938"/>
    </cofactor>
    <cofactor evidence="16">
        <name>K(+)</name>
        <dbReference type="ChEBI" id="CHEBI:29103"/>
    </cofactor>
    <text evidence="16">A monovalent cation. Ammonium or potassium.</text>
</comment>
<evidence type="ECO:0000256" key="15">
    <source>
        <dbReference type="ARBA" id="ARBA00040883"/>
    </source>
</evidence>
<evidence type="ECO:0000256" key="13">
    <source>
        <dbReference type="ARBA" id="ARBA00022993"/>
    </source>
</evidence>
<evidence type="ECO:0000256" key="8">
    <source>
        <dbReference type="ARBA" id="ARBA00022679"/>
    </source>
</evidence>
<evidence type="ECO:0000313" key="18">
    <source>
        <dbReference type="Proteomes" id="UP000319557"/>
    </source>
</evidence>
<evidence type="ECO:0000256" key="10">
    <source>
        <dbReference type="ARBA" id="ARBA00022777"/>
    </source>
</evidence>
<comment type="function">
    <text evidence="16">Catalyzes the phosphorylation of pantothenate (Pan), the first step in CoA biosynthesis.</text>
</comment>
<keyword evidence="18" id="KW-1185">Reference proteome</keyword>
<dbReference type="Pfam" id="PF03309">
    <property type="entry name" value="Pan_kinase"/>
    <property type="match status" value="1"/>
</dbReference>
<reference evidence="17 18" key="1">
    <citation type="submission" date="2019-02" db="EMBL/GenBank/DDBJ databases">
        <title>Deep-cultivation of Planctomycetes and their phenomic and genomic characterization uncovers novel biology.</title>
        <authorList>
            <person name="Wiegand S."/>
            <person name="Jogler M."/>
            <person name="Boedeker C."/>
            <person name="Pinto D."/>
            <person name="Vollmers J."/>
            <person name="Rivas-Marin E."/>
            <person name="Kohn T."/>
            <person name="Peeters S.H."/>
            <person name="Heuer A."/>
            <person name="Rast P."/>
            <person name="Oberbeckmann S."/>
            <person name="Bunk B."/>
            <person name="Jeske O."/>
            <person name="Meyerdierks A."/>
            <person name="Storesund J.E."/>
            <person name="Kallscheuer N."/>
            <person name="Luecker S."/>
            <person name="Lage O.M."/>
            <person name="Pohl T."/>
            <person name="Merkel B.J."/>
            <person name="Hornburger P."/>
            <person name="Mueller R.-W."/>
            <person name="Bruemmer F."/>
            <person name="Labrenz M."/>
            <person name="Spormann A.M."/>
            <person name="Op den Camp H."/>
            <person name="Overmann J."/>
            <person name="Amann R."/>
            <person name="Jetten M.S.M."/>
            <person name="Mascher T."/>
            <person name="Medema M.H."/>
            <person name="Devos D.P."/>
            <person name="Kaster A.-K."/>
            <person name="Ovreas L."/>
            <person name="Rohde M."/>
            <person name="Galperin M.Y."/>
            <person name="Jogler C."/>
        </authorList>
    </citation>
    <scope>NUCLEOTIDE SEQUENCE [LARGE SCALE GENOMIC DNA]</scope>
    <source>
        <strain evidence="17 18">EC9</strain>
    </source>
</reference>
<dbReference type="NCBIfam" id="TIGR00671">
    <property type="entry name" value="baf"/>
    <property type="match status" value="1"/>
</dbReference>
<comment type="cofactor">
    <cofactor evidence="2">
        <name>K(+)</name>
        <dbReference type="ChEBI" id="CHEBI:29103"/>
    </cofactor>
</comment>
<dbReference type="GO" id="GO:0005737">
    <property type="term" value="C:cytoplasm"/>
    <property type="evidence" value="ECO:0007669"/>
    <property type="project" value="UniProtKB-SubCell"/>
</dbReference>
<feature type="binding site" evidence="16">
    <location>
        <position position="137"/>
    </location>
    <ligand>
        <name>ATP</name>
        <dbReference type="ChEBI" id="CHEBI:30616"/>
    </ligand>
</feature>
<evidence type="ECO:0000256" key="9">
    <source>
        <dbReference type="ARBA" id="ARBA00022741"/>
    </source>
</evidence>
<dbReference type="EC" id="2.7.1.33" evidence="6 16"/>
<feature type="active site" description="Proton acceptor" evidence="16">
    <location>
        <position position="113"/>
    </location>
</feature>
<feature type="binding site" evidence="16">
    <location>
        <begin position="111"/>
        <end position="114"/>
    </location>
    <ligand>
        <name>substrate</name>
    </ligand>
</feature>
<evidence type="ECO:0000256" key="14">
    <source>
        <dbReference type="ARBA" id="ARBA00038036"/>
    </source>
</evidence>
<comment type="similarity">
    <text evidence="14 16">Belongs to the type III pantothenate kinase family.</text>
</comment>
<dbReference type="GO" id="GO:0046872">
    <property type="term" value="F:metal ion binding"/>
    <property type="evidence" value="ECO:0007669"/>
    <property type="project" value="UniProtKB-KW"/>
</dbReference>
<dbReference type="KEGG" id="ruv:EC9_21790"/>
<dbReference type="CDD" id="cd24015">
    <property type="entry name" value="ASKHA_NBD_PanK-III"/>
    <property type="match status" value="1"/>
</dbReference>
<dbReference type="InterPro" id="IPR043129">
    <property type="entry name" value="ATPase_NBD"/>
</dbReference>
<dbReference type="AlphaFoldDB" id="A0A517LZE8"/>
<evidence type="ECO:0000256" key="11">
    <source>
        <dbReference type="ARBA" id="ARBA00022840"/>
    </source>
</evidence>
<dbReference type="Gene3D" id="3.30.420.40">
    <property type="match status" value="2"/>
</dbReference>
<gene>
    <name evidence="16 17" type="primary">coaX</name>
    <name evidence="17" type="ORF">EC9_21790</name>
</gene>